<dbReference type="Proteomes" id="UP000265541">
    <property type="component" value="Unassembled WGS sequence"/>
</dbReference>
<organism evidence="1 2">
    <name type="scientific">Staphylococcus gallinarum</name>
    <dbReference type="NCBI Taxonomy" id="1293"/>
    <lineage>
        <taxon>Bacteria</taxon>
        <taxon>Bacillati</taxon>
        <taxon>Bacillota</taxon>
        <taxon>Bacilli</taxon>
        <taxon>Bacillales</taxon>
        <taxon>Staphylococcaceae</taxon>
        <taxon>Staphylococcus</taxon>
    </lineage>
</organism>
<protein>
    <submittedName>
        <fullName evidence="1">Oxidoreductase</fullName>
    </submittedName>
</protein>
<proteinExistence type="predicted"/>
<dbReference type="EMBL" id="QYJN01000545">
    <property type="protein sequence ID" value="RIP15570.1"/>
    <property type="molecule type" value="Genomic_DNA"/>
</dbReference>
<comment type="caution">
    <text evidence="1">The sequence shown here is derived from an EMBL/GenBank/DDBJ whole genome shotgun (WGS) entry which is preliminary data.</text>
</comment>
<evidence type="ECO:0000313" key="1">
    <source>
        <dbReference type="EMBL" id="RIP15570.1"/>
    </source>
</evidence>
<name>A0A3A0V4N4_STAGA</name>
<reference evidence="1 2" key="1">
    <citation type="journal article" date="2016" name="Front. Microbiol.">
        <title>Comprehensive Phylogenetic Analysis of Bovine Non-aureus Staphylococci Species Based on Whole-Genome Sequencing.</title>
        <authorList>
            <person name="Naushad S."/>
            <person name="Barkema H.W."/>
            <person name="Luby C."/>
            <person name="Condas L.A."/>
            <person name="Nobrega D.B."/>
            <person name="Carson D.A."/>
            <person name="De Buck J."/>
        </authorList>
    </citation>
    <scope>NUCLEOTIDE SEQUENCE [LARGE SCALE GENOMIC DNA]</scope>
    <source>
        <strain evidence="1 2">SNUC 4781</strain>
    </source>
</reference>
<evidence type="ECO:0000313" key="2">
    <source>
        <dbReference type="Proteomes" id="UP000265541"/>
    </source>
</evidence>
<dbReference type="AlphaFoldDB" id="A0A3A0V4N4"/>
<gene>
    <name evidence="1" type="ORF">BUZ14_16940</name>
</gene>
<accession>A0A3A0V4N4</accession>
<feature type="non-terminal residue" evidence="1">
    <location>
        <position position="1"/>
    </location>
</feature>
<sequence>INTEFQVVSGEQSIEDALDQFKNK</sequence>